<dbReference type="PROSITE" id="PS51217">
    <property type="entry name" value="UVRD_HELICASE_CTER"/>
    <property type="match status" value="1"/>
</dbReference>
<dbReference type="Gene3D" id="1.10.10.160">
    <property type="match status" value="1"/>
</dbReference>
<dbReference type="Gene3D" id="3.40.50.300">
    <property type="entry name" value="P-loop containing nucleotide triphosphate hydrolases"/>
    <property type="match status" value="2"/>
</dbReference>
<accession>A0ABX6BZY0</accession>
<feature type="binding site" evidence="11">
    <location>
        <begin position="33"/>
        <end position="40"/>
    </location>
    <ligand>
        <name>ATP</name>
        <dbReference type="ChEBI" id="CHEBI:30616"/>
    </ligand>
</feature>
<evidence type="ECO:0000256" key="7">
    <source>
        <dbReference type="ARBA" id="ARBA00023235"/>
    </source>
</evidence>
<evidence type="ECO:0000256" key="5">
    <source>
        <dbReference type="ARBA" id="ARBA00022840"/>
    </source>
</evidence>
<dbReference type="PANTHER" id="PTHR11070">
    <property type="entry name" value="UVRD / RECB / PCRA DNA HELICASE FAMILY MEMBER"/>
    <property type="match status" value="1"/>
</dbReference>
<name>A0ABX6BZY0_9CHLR</name>
<evidence type="ECO:0000256" key="11">
    <source>
        <dbReference type="PROSITE-ProRule" id="PRU00560"/>
    </source>
</evidence>
<keyword evidence="6" id="KW-0238">DNA-binding</keyword>
<evidence type="ECO:0000256" key="1">
    <source>
        <dbReference type="ARBA" id="ARBA00009922"/>
    </source>
</evidence>
<evidence type="ECO:0000313" key="14">
    <source>
        <dbReference type="EMBL" id="QFG01953.1"/>
    </source>
</evidence>
<protein>
    <recommendedName>
        <fullName evidence="9">DNA 3'-5' helicase</fullName>
        <ecNumber evidence="9">5.6.2.4</ecNumber>
    </recommendedName>
</protein>
<keyword evidence="2 11" id="KW-0547">Nucleotide-binding</keyword>
<comment type="catalytic activity">
    <reaction evidence="10">
        <text>ATP + H2O = ADP + phosphate + H(+)</text>
        <dbReference type="Rhea" id="RHEA:13065"/>
        <dbReference type="ChEBI" id="CHEBI:15377"/>
        <dbReference type="ChEBI" id="CHEBI:15378"/>
        <dbReference type="ChEBI" id="CHEBI:30616"/>
        <dbReference type="ChEBI" id="CHEBI:43474"/>
        <dbReference type="ChEBI" id="CHEBI:456216"/>
        <dbReference type="EC" id="5.6.2.4"/>
    </reaction>
</comment>
<evidence type="ECO:0000256" key="4">
    <source>
        <dbReference type="ARBA" id="ARBA00022806"/>
    </source>
</evidence>
<comment type="catalytic activity">
    <reaction evidence="8">
        <text>Couples ATP hydrolysis with the unwinding of duplex DNA by translocating in the 3'-5' direction.</text>
        <dbReference type="EC" id="5.6.2.4"/>
    </reaction>
</comment>
<dbReference type="EMBL" id="CP042829">
    <property type="protein sequence ID" value="QFG01953.1"/>
    <property type="molecule type" value="Genomic_DNA"/>
</dbReference>
<dbReference type="PROSITE" id="PS51198">
    <property type="entry name" value="UVRD_HELICASE_ATP_BIND"/>
    <property type="match status" value="1"/>
</dbReference>
<dbReference type="Pfam" id="PF21196">
    <property type="entry name" value="PcrA_UvrD_tudor"/>
    <property type="match status" value="1"/>
</dbReference>
<dbReference type="InterPro" id="IPR000212">
    <property type="entry name" value="DNA_helicase_UvrD/REP"/>
</dbReference>
<feature type="domain" description="UvrD-like helicase C-terminal" evidence="13">
    <location>
        <begin position="291"/>
        <end position="565"/>
    </location>
</feature>
<sequence length="723" mass="80959">MSAPTGTADILAGLNDAQRAAVTHGDGALLILAGPGSGKTRVITHRIGWLIRERRIAPWRILAVTFTNKAAREMRERAARLIGEDAEAVHMGTFHAMCARWLRIDGEAVGVPREFAIYDDSDQLGVVKRVLEELRIDPRQFAPRGILSRISAAKSEMLTPEVLLGRVRTYQEEVAARVYERYDAALRRAGALDFDDLLLRAVELLRVPAMREKWAGRYEHVLVDEFQDTNPAQYVLARELASVHRNITVVGDPDQGIYSWRSADIRNVEHFRRDFPEATVVLLEQNYRSTAPILRAAEAVIARNPGRHPRRLWTERTGGEPIVTYEAYNDEEEGEFVAREVGRLVAAGRSYRDIAVLYRTNAQSRPFEEALVRHRIPYRLVGGVRFYERREIRELLAYFRVIHNPADEASLGRIINVPGRGIGERTVDRLRELAAAQGTSLWEACRSAADGRAEGIGSRAAAALRGFVATMEELREHRDEPLGRLFERLINAVGYVRYLEEGDDAEERMENVLELQALLAEYEETAGEGNDLATFLQDVALVTDQDTLDGRGQGVTLITLHAAKGLEFPVVFLVGMEEGLLPHIRSFDDPQQMAEERRLCYVGMTRAMDLLYLTRAYRRMTFGASAANPPSRFLADVPAEIRRPYGNTTRGYVEAAAALVDTDDLEPAETPVFPVGTRVVHPKFGEGVVTDARANGSDTEYVVEFNTAGTRRLLQSYAKLRAL</sequence>
<evidence type="ECO:0000256" key="2">
    <source>
        <dbReference type="ARBA" id="ARBA00022741"/>
    </source>
</evidence>
<evidence type="ECO:0000256" key="8">
    <source>
        <dbReference type="ARBA" id="ARBA00034617"/>
    </source>
</evidence>
<keyword evidence="3 11" id="KW-0378">Hydrolase</keyword>
<dbReference type="SUPFAM" id="SSF52540">
    <property type="entry name" value="P-loop containing nucleoside triphosphate hydrolases"/>
    <property type="match status" value="1"/>
</dbReference>
<proteinExistence type="inferred from homology"/>
<dbReference type="RefSeq" id="WP_158065894.1">
    <property type="nucleotide sequence ID" value="NZ_CP042829.1"/>
</dbReference>
<evidence type="ECO:0000256" key="10">
    <source>
        <dbReference type="ARBA" id="ARBA00048988"/>
    </source>
</evidence>
<keyword evidence="5 11" id="KW-0067">ATP-binding</keyword>
<dbReference type="EC" id="5.6.2.4" evidence="9"/>
<dbReference type="InterPro" id="IPR013986">
    <property type="entry name" value="DExx_box_DNA_helicase_dom_sf"/>
</dbReference>
<dbReference type="InterPro" id="IPR027417">
    <property type="entry name" value="P-loop_NTPase"/>
</dbReference>
<dbReference type="InterPro" id="IPR014016">
    <property type="entry name" value="UvrD-like_ATP-bd"/>
</dbReference>
<evidence type="ECO:0000256" key="9">
    <source>
        <dbReference type="ARBA" id="ARBA00034808"/>
    </source>
</evidence>
<dbReference type="Pfam" id="PF00580">
    <property type="entry name" value="UvrD-helicase"/>
    <property type="match status" value="1"/>
</dbReference>
<evidence type="ECO:0000256" key="6">
    <source>
        <dbReference type="ARBA" id="ARBA00023125"/>
    </source>
</evidence>
<evidence type="ECO:0000256" key="3">
    <source>
        <dbReference type="ARBA" id="ARBA00022801"/>
    </source>
</evidence>
<dbReference type="InterPro" id="IPR014017">
    <property type="entry name" value="DNA_helicase_UvrD-like_C"/>
</dbReference>
<keyword evidence="4 11" id="KW-0347">Helicase</keyword>
<evidence type="ECO:0000259" key="12">
    <source>
        <dbReference type="PROSITE" id="PS51198"/>
    </source>
</evidence>
<comment type="similarity">
    <text evidence="1">Belongs to the helicase family. UvrD subfamily.</text>
</comment>
<dbReference type="PANTHER" id="PTHR11070:SF2">
    <property type="entry name" value="ATP-DEPENDENT DNA HELICASE SRS2"/>
    <property type="match status" value="1"/>
</dbReference>
<feature type="domain" description="UvrD-like helicase ATP-binding" evidence="12">
    <location>
        <begin position="12"/>
        <end position="290"/>
    </location>
</feature>
<reference evidence="14 15" key="1">
    <citation type="submission" date="2019-10" db="EMBL/GenBank/DDBJ databases">
        <title>Thermopilla bonchosmolovskayae gen. nov., sp. nov., a moderately thermophilic Chloroflexi bacterium from a Chukotka hot spring (Arctic, Russia), representing a novel classis Thermopillaia, which include previously uncultivated lineage OLB14.</title>
        <authorList>
            <person name="Kochetkova T.V."/>
            <person name="Zayulina K.S."/>
            <person name="Zhigarkov V.S."/>
            <person name="Minaev N.V."/>
            <person name="Novikov A."/>
            <person name="Toshchakov S.V."/>
            <person name="Elcheninov A.G."/>
            <person name="Kublanov I.V."/>
        </authorList>
    </citation>
    <scope>NUCLEOTIDE SEQUENCE [LARGE SCALE GENOMIC DNA]</scope>
    <source>
        <strain evidence="14 15">3753O</strain>
    </source>
</reference>
<dbReference type="CDD" id="cd17932">
    <property type="entry name" value="DEXQc_UvrD"/>
    <property type="match status" value="1"/>
</dbReference>
<keyword evidence="7" id="KW-0413">Isomerase</keyword>
<dbReference type="Gene3D" id="1.10.486.10">
    <property type="entry name" value="PCRA, domain 4"/>
    <property type="match status" value="1"/>
</dbReference>
<evidence type="ECO:0000259" key="13">
    <source>
        <dbReference type="PROSITE" id="PS51217"/>
    </source>
</evidence>
<dbReference type="Pfam" id="PF13361">
    <property type="entry name" value="UvrD_C"/>
    <property type="match status" value="1"/>
</dbReference>
<organism evidence="14 15">
    <name type="scientific">Tepidiforma bonchosmolovskayae</name>
    <dbReference type="NCBI Taxonomy" id="2601677"/>
    <lineage>
        <taxon>Bacteria</taxon>
        <taxon>Bacillati</taxon>
        <taxon>Chloroflexota</taxon>
        <taxon>Tepidiformia</taxon>
        <taxon>Tepidiformales</taxon>
        <taxon>Tepidiformaceae</taxon>
        <taxon>Tepidiforma</taxon>
    </lineage>
</organism>
<evidence type="ECO:0000313" key="15">
    <source>
        <dbReference type="Proteomes" id="UP000326331"/>
    </source>
</evidence>
<dbReference type="Proteomes" id="UP000326331">
    <property type="component" value="Chromosome"/>
</dbReference>
<keyword evidence="15" id="KW-1185">Reference proteome</keyword>
<gene>
    <name evidence="14" type="ORF">Tbon_01080</name>
</gene>
<dbReference type="CDD" id="cd18807">
    <property type="entry name" value="SF1_C_UvrD"/>
    <property type="match status" value="1"/>
</dbReference>